<organism evidence="1 2">
    <name type="scientific">Pseudomonas poae</name>
    <dbReference type="NCBI Taxonomy" id="200451"/>
    <lineage>
        <taxon>Bacteria</taxon>
        <taxon>Pseudomonadati</taxon>
        <taxon>Pseudomonadota</taxon>
        <taxon>Gammaproteobacteria</taxon>
        <taxon>Pseudomonadales</taxon>
        <taxon>Pseudomonadaceae</taxon>
        <taxon>Pseudomonas</taxon>
    </lineage>
</organism>
<sequence>MEYQDGDNQFTIRITQLMEHVADAALMRMVLLAFDVRVSRCGGGLPGQYTSGFNVVVKYQNRRLAAAPGRKTE</sequence>
<accession>A0A2S9EPR2</accession>
<evidence type="ECO:0000313" key="1">
    <source>
        <dbReference type="EMBL" id="PRC17517.1"/>
    </source>
</evidence>
<protein>
    <submittedName>
        <fullName evidence="1">Uncharacterized protein</fullName>
    </submittedName>
</protein>
<dbReference type="AlphaFoldDB" id="A0A2S9EPR2"/>
<name>A0A2S9EPR2_9PSED</name>
<reference evidence="1 2" key="1">
    <citation type="submission" date="2017-09" db="EMBL/GenBank/DDBJ databases">
        <title>Genomic, metabolic, and phenotypic characteristics of bacterial isolates from the natural microbiome of the model nematode Caenorhabditis elegans.</title>
        <authorList>
            <person name="Zimmermann J."/>
            <person name="Obeng N."/>
            <person name="Yang W."/>
            <person name="Obeng O."/>
            <person name="Kissoyan K."/>
            <person name="Pees B."/>
            <person name="Dirksen P."/>
            <person name="Hoppner M."/>
            <person name="Franke A."/>
            <person name="Rosenstiel P."/>
            <person name="Leippe M."/>
            <person name="Dierking K."/>
            <person name="Kaleta C."/>
            <person name="Schulenburg H."/>
        </authorList>
    </citation>
    <scope>NUCLEOTIDE SEQUENCE [LARGE SCALE GENOMIC DNA]</scope>
    <source>
        <strain evidence="1 2">MYb117</strain>
    </source>
</reference>
<keyword evidence="2" id="KW-1185">Reference proteome</keyword>
<evidence type="ECO:0000313" key="2">
    <source>
        <dbReference type="Proteomes" id="UP000238045"/>
    </source>
</evidence>
<comment type="caution">
    <text evidence="1">The sequence shown here is derived from an EMBL/GenBank/DDBJ whole genome shotgun (WGS) entry which is preliminary data.</text>
</comment>
<gene>
    <name evidence="1" type="ORF">CQZ99_14600</name>
</gene>
<dbReference type="EMBL" id="PCQL01000013">
    <property type="protein sequence ID" value="PRC17517.1"/>
    <property type="molecule type" value="Genomic_DNA"/>
</dbReference>
<proteinExistence type="predicted"/>
<dbReference type="Proteomes" id="UP000238045">
    <property type="component" value="Unassembled WGS sequence"/>
</dbReference>